<reference evidence="1" key="2">
    <citation type="journal article" date="2022" name="New Phytol.">
        <title>Evolutionary transition to the ectomycorrhizal habit in the genomes of a hyperdiverse lineage of mushroom-forming fungi.</title>
        <authorList>
            <person name="Looney B."/>
            <person name="Miyauchi S."/>
            <person name="Morin E."/>
            <person name="Drula E."/>
            <person name="Courty P.E."/>
            <person name="Kohler A."/>
            <person name="Kuo A."/>
            <person name="LaButti K."/>
            <person name="Pangilinan J."/>
            <person name="Lipzen A."/>
            <person name="Riley R."/>
            <person name="Andreopoulos W."/>
            <person name="He G."/>
            <person name="Johnson J."/>
            <person name="Nolan M."/>
            <person name="Tritt A."/>
            <person name="Barry K.W."/>
            <person name="Grigoriev I.V."/>
            <person name="Nagy L.G."/>
            <person name="Hibbett D."/>
            <person name="Henrissat B."/>
            <person name="Matheny P.B."/>
            <person name="Labbe J."/>
            <person name="Martin F.M."/>
        </authorList>
    </citation>
    <scope>NUCLEOTIDE SEQUENCE</scope>
    <source>
        <strain evidence="1">EC-137</strain>
    </source>
</reference>
<keyword evidence="2" id="KW-1185">Reference proteome</keyword>
<proteinExistence type="predicted"/>
<organism evidence="1 2">
    <name type="scientific">Vararia minispora EC-137</name>
    <dbReference type="NCBI Taxonomy" id="1314806"/>
    <lineage>
        <taxon>Eukaryota</taxon>
        <taxon>Fungi</taxon>
        <taxon>Dikarya</taxon>
        <taxon>Basidiomycota</taxon>
        <taxon>Agaricomycotina</taxon>
        <taxon>Agaricomycetes</taxon>
        <taxon>Russulales</taxon>
        <taxon>Lachnocladiaceae</taxon>
        <taxon>Vararia</taxon>
    </lineage>
</organism>
<evidence type="ECO:0000313" key="2">
    <source>
        <dbReference type="Proteomes" id="UP000814128"/>
    </source>
</evidence>
<name>A0ACB8QW83_9AGAM</name>
<protein>
    <submittedName>
        <fullName evidence="1">EXS family-domain-containing protein</fullName>
    </submittedName>
</protein>
<dbReference type="Proteomes" id="UP000814128">
    <property type="component" value="Unassembled WGS sequence"/>
</dbReference>
<sequence length="316" mass="37464">MREARDYKQYFTFPAFLFATLCYAFWLSFSINVHTVSPELWPLAWLLLVFVAFVNPFPILARSSRYWLIRRVLRLLTSGTQPVQFADFWLGDQFTSLAFPLGNIYFIACSYHVRFNEDTMETCSRPREWGVPFVIATLPLLSRLVQSIRRWIDSGLYTHLINGGKYGSGIIYYLFYYLWRHNGAIHDASFVLFCLFGAIYVAYATIWDFLMDWSVLKPHARYPLLRNDVLYLRYIPAYYVALATNIVVRLAWIFYVPADGPNSALRSFIISMLEILRRWQWNFYRLENEHRGNTDQYRMTREIPLFYVRDPEAKVV</sequence>
<evidence type="ECO:0000313" key="1">
    <source>
        <dbReference type="EMBL" id="KAI0035805.1"/>
    </source>
</evidence>
<reference evidence="1" key="1">
    <citation type="submission" date="2021-02" db="EMBL/GenBank/DDBJ databases">
        <authorList>
            <consortium name="DOE Joint Genome Institute"/>
            <person name="Ahrendt S."/>
            <person name="Looney B.P."/>
            <person name="Miyauchi S."/>
            <person name="Morin E."/>
            <person name="Drula E."/>
            <person name="Courty P.E."/>
            <person name="Chicoki N."/>
            <person name="Fauchery L."/>
            <person name="Kohler A."/>
            <person name="Kuo A."/>
            <person name="Labutti K."/>
            <person name="Pangilinan J."/>
            <person name="Lipzen A."/>
            <person name="Riley R."/>
            <person name="Andreopoulos W."/>
            <person name="He G."/>
            <person name="Johnson J."/>
            <person name="Barry K.W."/>
            <person name="Grigoriev I.V."/>
            <person name="Nagy L."/>
            <person name="Hibbett D."/>
            <person name="Henrissat B."/>
            <person name="Matheny P.B."/>
            <person name="Labbe J."/>
            <person name="Martin F."/>
        </authorList>
    </citation>
    <scope>NUCLEOTIDE SEQUENCE</scope>
    <source>
        <strain evidence="1">EC-137</strain>
    </source>
</reference>
<accession>A0ACB8QW83</accession>
<dbReference type="EMBL" id="MU273479">
    <property type="protein sequence ID" value="KAI0035805.1"/>
    <property type="molecule type" value="Genomic_DNA"/>
</dbReference>
<gene>
    <name evidence="1" type="ORF">K488DRAFT_82698</name>
</gene>
<comment type="caution">
    <text evidence="1">The sequence shown here is derived from an EMBL/GenBank/DDBJ whole genome shotgun (WGS) entry which is preliminary data.</text>
</comment>